<feature type="region of interest" description="Disordered" evidence="1">
    <location>
        <begin position="131"/>
        <end position="168"/>
    </location>
</feature>
<evidence type="ECO:0000256" key="1">
    <source>
        <dbReference type="SAM" id="MobiDB-lite"/>
    </source>
</evidence>
<keyword evidence="3" id="KW-1185">Reference proteome</keyword>
<dbReference type="RefSeq" id="XP_035540246.1">
    <property type="nucleotide sequence ID" value="XM_035684353.1"/>
</dbReference>
<dbReference type="PANTHER" id="PTHR45749:SF37">
    <property type="entry name" value="OS05G0311600 PROTEIN"/>
    <property type="match status" value="1"/>
</dbReference>
<organism evidence="3 4">
    <name type="scientific">Juglans regia</name>
    <name type="common">English walnut</name>
    <dbReference type="NCBI Taxonomy" id="51240"/>
    <lineage>
        <taxon>Eukaryota</taxon>
        <taxon>Viridiplantae</taxon>
        <taxon>Streptophyta</taxon>
        <taxon>Embryophyta</taxon>
        <taxon>Tracheophyta</taxon>
        <taxon>Spermatophyta</taxon>
        <taxon>Magnoliopsida</taxon>
        <taxon>eudicotyledons</taxon>
        <taxon>Gunneridae</taxon>
        <taxon>Pentapetalae</taxon>
        <taxon>rosids</taxon>
        <taxon>fabids</taxon>
        <taxon>Fagales</taxon>
        <taxon>Juglandaceae</taxon>
        <taxon>Juglans</taxon>
    </lineage>
</organism>
<gene>
    <name evidence="4" type="primary">LOC109005732</name>
</gene>
<evidence type="ECO:0000313" key="4">
    <source>
        <dbReference type="RefSeq" id="XP_035540246.1"/>
    </source>
</evidence>
<dbReference type="AlphaFoldDB" id="A0A6P9DYR3"/>
<dbReference type="Pfam" id="PF05699">
    <property type="entry name" value="Dimer_Tnp_hAT"/>
    <property type="match status" value="1"/>
</dbReference>
<dbReference type="PANTHER" id="PTHR45749">
    <property type="match status" value="1"/>
</dbReference>
<dbReference type="InterPro" id="IPR008906">
    <property type="entry name" value="HATC_C_dom"/>
</dbReference>
<dbReference type="InterPro" id="IPR006580">
    <property type="entry name" value="Znf_TTF"/>
</dbReference>
<dbReference type="OrthoDB" id="1922832at2759"/>
<proteinExistence type="predicted"/>
<evidence type="ECO:0000259" key="2">
    <source>
        <dbReference type="SMART" id="SM00597"/>
    </source>
</evidence>
<protein>
    <submittedName>
        <fullName evidence="4">Uncharacterized protein LOC109005732</fullName>
    </submittedName>
</protein>
<accession>A0A6P9DYR3</accession>
<dbReference type="SUPFAM" id="SSF53098">
    <property type="entry name" value="Ribonuclease H-like"/>
    <property type="match status" value="1"/>
</dbReference>
<feature type="domain" description="TTF-type" evidence="2">
    <location>
        <begin position="213"/>
        <end position="313"/>
    </location>
</feature>
<sequence>MVIQIYLVGACLRTRRGRMLTRQPSITTFGDGVARLAPYHWGPFGLSASYAFVDHGEVELEKFLKSQLFRICSDCELRLFSASPFISCSASTLLLLLLDLTGNRFTEKNMSKPRTIDSFFKKKNVDNSESNIHLESSVTSERDASITDERPSKISRIQPEEMDATSLERDPGLRPQIWEFLTNLQDEIRRAYLKAGPYQPKLSEYPFSGIGNQRRRFQFSWFQRYSNWLEYSPSKNAIFCLPCYIFAKKSTGRPGSDAFTIKGFDNWKKMNDGMNCPLIGHVGKDPNSPHKNAVKCCEDLMNQSRHIDKLVEKQVSQDMENNQLQLKTSIESVRWLTFQACAFRGHDESSDSKNQGNFIELIKLLASYNDQVNEVVLENAPQNAKYTSPKIQREILHIFANKVRNVIREKIGNAKFCILVDEARDESKREQMAIILRFVDKDGFIRERFFHIVHVKDTMALTLKNEICALLSHYDLQIENIRGQGYDGGSNMRGEWNGLQALFLKDCPYAYYVHCWAHKLQLALVAASREAKHVHQFFVHLTSIINIVVGSSKRHDELQSAQAAEIESLIASNEIETGKGANQIGTLQRAGDTRWRSHFQSICSLMRMFSATCSVINTISNEGSNYSQRGDAEAAYMHYELDVLTHLDFQDMSTLSELCRGLAISEKSKIYYLIDRLIRLVLTLPVSTATTEQAFSAMKLIKTRLRTRMEDEFLADHLLVYIEKEIAKNFTSEMIMNEFYSMKDRRRA</sequence>
<dbReference type="FunCoup" id="A0A6P9DYR3">
    <property type="interactions" value="2071"/>
</dbReference>
<dbReference type="GeneID" id="109005732"/>
<dbReference type="KEGG" id="jre:109005732"/>
<dbReference type="InParanoid" id="A0A6P9DYR3"/>
<dbReference type="Proteomes" id="UP000235220">
    <property type="component" value="Chromosome 13"/>
</dbReference>
<feature type="compositionally biased region" description="Basic and acidic residues" evidence="1">
    <location>
        <begin position="140"/>
        <end position="152"/>
    </location>
</feature>
<reference evidence="4" key="1">
    <citation type="submission" date="2025-08" db="UniProtKB">
        <authorList>
            <consortium name="RefSeq"/>
        </authorList>
    </citation>
    <scope>IDENTIFICATION</scope>
    <source>
        <tissue evidence="4">Leaves</tissue>
    </source>
</reference>
<dbReference type="SMART" id="SM00597">
    <property type="entry name" value="ZnF_TTF"/>
    <property type="match status" value="1"/>
</dbReference>
<dbReference type="Pfam" id="PF14291">
    <property type="entry name" value="DUF4371"/>
    <property type="match status" value="1"/>
</dbReference>
<dbReference type="InterPro" id="IPR025398">
    <property type="entry name" value="DUF4371"/>
</dbReference>
<dbReference type="InterPro" id="IPR012337">
    <property type="entry name" value="RNaseH-like_sf"/>
</dbReference>
<name>A0A6P9DYR3_JUGRE</name>
<dbReference type="GO" id="GO:0046983">
    <property type="term" value="F:protein dimerization activity"/>
    <property type="evidence" value="ECO:0007669"/>
    <property type="project" value="InterPro"/>
</dbReference>
<evidence type="ECO:0000313" key="3">
    <source>
        <dbReference type="Proteomes" id="UP000235220"/>
    </source>
</evidence>